<dbReference type="AlphaFoldDB" id="A0AAV9K0L7"/>
<evidence type="ECO:0000256" key="1">
    <source>
        <dbReference type="ARBA" id="ARBA00004370"/>
    </source>
</evidence>
<evidence type="ECO:0000256" key="6">
    <source>
        <dbReference type="ARBA" id="ARBA00023136"/>
    </source>
</evidence>
<evidence type="ECO:0000256" key="4">
    <source>
        <dbReference type="ARBA" id="ARBA00022737"/>
    </source>
</evidence>
<keyword evidence="4" id="KW-0677">Repeat</keyword>
<dbReference type="InterPro" id="IPR051809">
    <property type="entry name" value="Plant_receptor-like_S/T_kinase"/>
</dbReference>
<organism evidence="7 8">
    <name type="scientific">Solanum pinnatisectum</name>
    <name type="common">tansyleaf nightshade</name>
    <dbReference type="NCBI Taxonomy" id="50273"/>
    <lineage>
        <taxon>Eukaryota</taxon>
        <taxon>Viridiplantae</taxon>
        <taxon>Streptophyta</taxon>
        <taxon>Embryophyta</taxon>
        <taxon>Tracheophyta</taxon>
        <taxon>Spermatophyta</taxon>
        <taxon>Magnoliopsida</taxon>
        <taxon>eudicotyledons</taxon>
        <taxon>Gunneridae</taxon>
        <taxon>Pentapetalae</taxon>
        <taxon>asterids</taxon>
        <taxon>lamiids</taxon>
        <taxon>Solanales</taxon>
        <taxon>Solanaceae</taxon>
        <taxon>Solanoideae</taxon>
        <taxon>Solaneae</taxon>
        <taxon>Solanum</taxon>
    </lineage>
</organism>
<comment type="caution">
    <text evidence="7">The sequence shown here is derived from an EMBL/GenBank/DDBJ whole genome shotgun (WGS) entry which is preliminary data.</text>
</comment>
<evidence type="ECO:0000313" key="8">
    <source>
        <dbReference type="Proteomes" id="UP001311915"/>
    </source>
</evidence>
<gene>
    <name evidence="7" type="ORF">R3W88_033576</name>
</gene>
<dbReference type="Proteomes" id="UP001311915">
    <property type="component" value="Unassembled WGS sequence"/>
</dbReference>
<dbReference type="Gene3D" id="3.80.10.10">
    <property type="entry name" value="Ribonuclease Inhibitor"/>
    <property type="match status" value="1"/>
</dbReference>
<dbReference type="InterPro" id="IPR001611">
    <property type="entry name" value="Leu-rich_rpt"/>
</dbReference>
<keyword evidence="5" id="KW-1133">Transmembrane helix</keyword>
<evidence type="ECO:0000256" key="3">
    <source>
        <dbReference type="ARBA" id="ARBA00022692"/>
    </source>
</evidence>
<dbReference type="PANTHER" id="PTHR27008">
    <property type="entry name" value="OS04G0122200 PROTEIN"/>
    <property type="match status" value="1"/>
</dbReference>
<dbReference type="Pfam" id="PF00560">
    <property type="entry name" value="LRR_1"/>
    <property type="match status" value="3"/>
</dbReference>
<name>A0AAV9K0L7_9SOLN</name>
<comment type="subcellular location">
    <subcellularLocation>
        <location evidence="1">Membrane</location>
    </subcellularLocation>
</comment>
<protein>
    <submittedName>
        <fullName evidence="7">Uncharacterized protein</fullName>
    </submittedName>
</protein>
<keyword evidence="8" id="KW-1185">Reference proteome</keyword>
<dbReference type="PANTHER" id="PTHR27008:SF602">
    <property type="entry name" value="LRR RECEPTOR-LIKE SERINE_THREONINE-PROTEIN KINASE EFR"/>
    <property type="match status" value="1"/>
</dbReference>
<proteinExistence type="predicted"/>
<evidence type="ECO:0000256" key="5">
    <source>
        <dbReference type="ARBA" id="ARBA00022989"/>
    </source>
</evidence>
<keyword evidence="6" id="KW-0472">Membrane</keyword>
<dbReference type="SUPFAM" id="SSF52058">
    <property type="entry name" value="L domain-like"/>
    <property type="match status" value="1"/>
</dbReference>
<dbReference type="InterPro" id="IPR032675">
    <property type="entry name" value="LRR_dom_sf"/>
</dbReference>
<evidence type="ECO:0000256" key="2">
    <source>
        <dbReference type="ARBA" id="ARBA00022614"/>
    </source>
</evidence>
<keyword evidence="2" id="KW-0433">Leucine-rich repeat</keyword>
<accession>A0AAV9K0L7</accession>
<evidence type="ECO:0000313" key="7">
    <source>
        <dbReference type="EMBL" id="KAK4706859.1"/>
    </source>
</evidence>
<dbReference type="GO" id="GO:0016020">
    <property type="term" value="C:membrane"/>
    <property type="evidence" value="ECO:0007669"/>
    <property type="project" value="UniProtKB-SubCell"/>
</dbReference>
<reference evidence="7 8" key="1">
    <citation type="submission" date="2023-10" db="EMBL/GenBank/DDBJ databases">
        <title>Genome-Wide Identification Analysis in wild type Solanum Pinnatisectum Reveals Some Genes Defensing Phytophthora Infestans.</title>
        <authorList>
            <person name="Sun C."/>
        </authorList>
    </citation>
    <scope>NUCLEOTIDE SEQUENCE [LARGE SCALE GENOMIC DNA]</scope>
    <source>
        <strain evidence="7">LQN</strain>
        <tissue evidence="7">Leaf</tissue>
    </source>
</reference>
<sequence length="137" mass="15287">MELGNLNKLQVLRLNGNDFTGSVPESIFNMSALQMIDFGLKKFSGTLPSDLDLRMPNLEVFICGGNNLSGFISDSISNSSRLRMFELSFNSFTGPIPKSLGNFEYLEILNLEMNNFISDSSLSFLTSLTKCRKLRVL</sequence>
<keyword evidence="3" id="KW-0812">Transmembrane</keyword>
<dbReference type="EMBL" id="JAWPEI010000043">
    <property type="protein sequence ID" value="KAK4706859.1"/>
    <property type="molecule type" value="Genomic_DNA"/>
</dbReference>